<dbReference type="Proteomes" id="UP001161691">
    <property type="component" value="Unassembled WGS sequence"/>
</dbReference>
<dbReference type="Pfam" id="PF01636">
    <property type="entry name" value="APH"/>
    <property type="match status" value="1"/>
</dbReference>
<dbReference type="SUPFAM" id="SSF56112">
    <property type="entry name" value="Protein kinase-like (PK-like)"/>
    <property type="match status" value="1"/>
</dbReference>
<dbReference type="RefSeq" id="WP_282906660.1">
    <property type="nucleotide sequence ID" value="NZ_JAGRPV010000001.1"/>
</dbReference>
<sequence length="372" mass="42072">MPDLQAAISKQQIVRHLAVKFNADELSLADWSMTKLNWKASNTVTDALYRITGKVLVDRMTLDWSFILKVIIPAPETDDPNHYCYWKREPLLYQSGLLKTLPEPVRAPQCYGVEQGDDGTWRMWLEEITEHLDGPWELPRYGEIAEMLGQFNGAYLAGLPLPSEPWLCRGFLQSWTHECDKYDSGIARLEETWAQSRVKELLPEGTFERYLSFCQNRELLLASLQKLPKVFTHNDAWKPNLFPSAGRGLTMIDWSNCGLAGVGEELGRYYGLSLNSDLGHLPDKRAFADDMAIRYCGGLRKAGWRGDDRLAKFGFMASAGIRCGMMFPSLFEQLSRLPETDEVPAKWNERCAVALHLLELAEASIEMAGGAT</sequence>
<evidence type="ECO:0000259" key="1">
    <source>
        <dbReference type="Pfam" id="PF01636"/>
    </source>
</evidence>
<reference evidence="2" key="1">
    <citation type="submission" date="2023-04" db="EMBL/GenBank/DDBJ databases">
        <title>Comparative genomic analysis of Cohnella hashimotonis sp. nov., isolated from the International Space Station.</title>
        <authorList>
            <person name="Venkateswaran K."/>
            <person name="Simpson A."/>
        </authorList>
    </citation>
    <scope>NUCLEOTIDE SEQUENCE</scope>
    <source>
        <strain evidence="2">F6_2S_P_1</strain>
    </source>
</reference>
<protein>
    <submittedName>
        <fullName evidence="2">Phosphotransferase</fullName>
    </submittedName>
</protein>
<proteinExistence type="predicted"/>
<gene>
    <name evidence="2" type="ORF">KB449_01480</name>
</gene>
<comment type="caution">
    <text evidence="2">The sequence shown here is derived from an EMBL/GenBank/DDBJ whole genome shotgun (WGS) entry which is preliminary data.</text>
</comment>
<name>A0ABT6TAM1_9BACL</name>
<dbReference type="InterPro" id="IPR011009">
    <property type="entry name" value="Kinase-like_dom_sf"/>
</dbReference>
<evidence type="ECO:0000313" key="3">
    <source>
        <dbReference type="Proteomes" id="UP001161691"/>
    </source>
</evidence>
<feature type="domain" description="Aminoglycoside phosphotransferase" evidence="1">
    <location>
        <begin position="105"/>
        <end position="300"/>
    </location>
</feature>
<accession>A0ABT6TAM1</accession>
<dbReference type="InterPro" id="IPR002575">
    <property type="entry name" value="Aminoglycoside_PTrfase"/>
</dbReference>
<organism evidence="2 3">
    <name type="scientific">Cohnella hashimotonis</name>
    <dbReference type="NCBI Taxonomy" id="2826895"/>
    <lineage>
        <taxon>Bacteria</taxon>
        <taxon>Bacillati</taxon>
        <taxon>Bacillota</taxon>
        <taxon>Bacilli</taxon>
        <taxon>Bacillales</taxon>
        <taxon>Paenibacillaceae</taxon>
        <taxon>Cohnella</taxon>
    </lineage>
</organism>
<keyword evidence="3" id="KW-1185">Reference proteome</keyword>
<dbReference type="EMBL" id="JAGRPV010000001">
    <property type="protein sequence ID" value="MDI4643606.1"/>
    <property type="molecule type" value="Genomic_DNA"/>
</dbReference>
<evidence type="ECO:0000313" key="2">
    <source>
        <dbReference type="EMBL" id="MDI4643606.1"/>
    </source>
</evidence>